<proteinExistence type="predicted"/>
<organism evidence="1 2">
    <name type="scientific">Panagrolaimus sp. PS1159</name>
    <dbReference type="NCBI Taxonomy" id="55785"/>
    <lineage>
        <taxon>Eukaryota</taxon>
        <taxon>Metazoa</taxon>
        <taxon>Ecdysozoa</taxon>
        <taxon>Nematoda</taxon>
        <taxon>Chromadorea</taxon>
        <taxon>Rhabditida</taxon>
        <taxon>Tylenchina</taxon>
        <taxon>Panagrolaimomorpha</taxon>
        <taxon>Panagrolaimoidea</taxon>
        <taxon>Panagrolaimidae</taxon>
        <taxon>Panagrolaimus</taxon>
    </lineage>
</organism>
<protein>
    <submittedName>
        <fullName evidence="2">Uncharacterized protein</fullName>
    </submittedName>
</protein>
<reference evidence="2" key="1">
    <citation type="submission" date="2022-11" db="UniProtKB">
        <authorList>
            <consortium name="WormBaseParasite"/>
        </authorList>
    </citation>
    <scope>IDENTIFICATION</scope>
</reference>
<accession>A0AC35EUB7</accession>
<evidence type="ECO:0000313" key="2">
    <source>
        <dbReference type="WBParaSite" id="PS1159_v2.g1081.t1"/>
    </source>
</evidence>
<dbReference type="Proteomes" id="UP000887580">
    <property type="component" value="Unplaced"/>
</dbReference>
<evidence type="ECO:0000313" key="1">
    <source>
        <dbReference type="Proteomes" id="UP000887580"/>
    </source>
</evidence>
<dbReference type="WBParaSite" id="PS1159_v2.g1081.t1">
    <property type="protein sequence ID" value="PS1159_v2.g1081.t1"/>
    <property type="gene ID" value="PS1159_v2.g1081"/>
</dbReference>
<sequence length="265" mass="30553">MEILLVFTKAKFKNGRIRITNGTNPTIFNKNKYSKAGYHHTDASMMIFDFSKNNTKSWEVFQGFITYEPGSTKLCPLANKDQPFKISNEAEPLYYDNDTELLHPIEILENDAYVFLPFSENENRSITFEFTSDESIIYKNFSIKFSSVECKCTEENFIIPCDEERTFTIMGGENELYCANLSCSSTIQIHDSCPDKSILLKLFPYFANPDCDYLHLINDKEVLINTSDISTKFDESTIQTALILPNRSTYFNFKSFSGTRIDKVR</sequence>
<name>A0AC35EUB7_9BILA</name>